<dbReference type="RefSeq" id="WP_121191930.1">
    <property type="nucleotide sequence ID" value="NZ_RBWV01000009.1"/>
</dbReference>
<sequence length="396" mass="43206">MPLALRIRLAVLGAATSLAAALVAPPAAEAAAPGDHSTNARRAQASWAALQRWFAVPDGSGLYREQFPVAAGDGAYSYEWPFSQAHVAALDLTGMSGAHSDAASYVDDLAAHDAAQLHYWTPASTTGLPGFASGAEPPFSSGGDLFYDDNEWVGLQDVQHYLQHGDAASLDQARQIFDLVMSGWDSDPAHADPGGIFWTQAPWSQDRNTVSNMPAAELGLRLYSLTHEQRYLDGALRSYRWTNANLRTPEGLYYDHVDLQGNVEKTIWSYNQGVPVGVNVLLYEVTHDKSYLQEAQRIASAALAYYAQGGRLDAQPPFFNSIFFKNLLLLSSVKSDSAVREALVAYADRLWTQHRDPATGLFRFGDAAGTQMIEQAAVTQVFAVLAWSRGDWSQLY</sequence>
<gene>
    <name evidence="2" type="ORF">CLV35_0634</name>
</gene>
<keyword evidence="1" id="KW-0732">Signal</keyword>
<reference evidence="2 3" key="1">
    <citation type="submission" date="2018-10" db="EMBL/GenBank/DDBJ databases">
        <title>Genomic Encyclopedia of Archaeal and Bacterial Type Strains, Phase II (KMG-II): from individual species to whole genera.</title>
        <authorList>
            <person name="Goeker M."/>
        </authorList>
    </citation>
    <scope>NUCLEOTIDE SEQUENCE [LARGE SCALE GENOMIC DNA]</scope>
    <source>
        <strain evidence="2 3">RP-AC37</strain>
    </source>
</reference>
<dbReference type="EMBL" id="RBWV01000009">
    <property type="protein sequence ID" value="RKS80212.1"/>
    <property type="molecule type" value="Genomic_DNA"/>
</dbReference>
<dbReference type="Gene3D" id="1.50.10.20">
    <property type="match status" value="1"/>
</dbReference>
<dbReference type="PANTHER" id="PTHR47791">
    <property type="entry name" value="MEIOTICALLY UP-REGULATED GENE 191 PROTEIN"/>
    <property type="match status" value="1"/>
</dbReference>
<evidence type="ECO:0000313" key="3">
    <source>
        <dbReference type="Proteomes" id="UP000281955"/>
    </source>
</evidence>
<dbReference type="InterPro" id="IPR014512">
    <property type="entry name" value="O_gly_hydro"/>
</dbReference>
<comment type="caution">
    <text evidence="2">The sequence shown here is derived from an EMBL/GenBank/DDBJ whole genome shotgun (WGS) entry which is preliminary data.</text>
</comment>
<protein>
    <submittedName>
        <fullName evidence="2">Glycosyl hydrolase family 76</fullName>
    </submittedName>
</protein>
<proteinExistence type="predicted"/>
<evidence type="ECO:0000256" key="1">
    <source>
        <dbReference type="SAM" id="SignalP"/>
    </source>
</evidence>
<keyword evidence="3" id="KW-1185">Reference proteome</keyword>
<dbReference type="AlphaFoldDB" id="A0A420XTM5"/>
<dbReference type="InterPro" id="IPR005198">
    <property type="entry name" value="Glyco_hydro_76"/>
</dbReference>
<dbReference type="GO" id="GO:0005975">
    <property type="term" value="P:carbohydrate metabolic process"/>
    <property type="evidence" value="ECO:0007669"/>
    <property type="project" value="InterPro"/>
</dbReference>
<evidence type="ECO:0000313" key="2">
    <source>
        <dbReference type="EMBL" id="RKS80212.1"/>
    </source>
</evidence>
<feature type="signal peptide" evidence="1">
    <location>
        <begin position="1"/>
        <end position="30"/>
    </location>
</feature>
<dbReference type="Proteomes" id="UP000281955">
    <property type="component" value="Unassembled WGS sequence"/>
</dbReference>
<dbReference type="PANTHER" id="PTHR47791:SF4">
    <property type="entry name" value="(PUTATIVE SECRETED PROTEIN)-RELATED"/>
    <property type="match status" value="1"/>
</dbReference>
<dbReference type="OrthoDB" id="2505409at2"/>
<name>A0A420XTM5_9ACTN</name>
<dbReference type="SUPFAM" id="SSF48208">
    <property type="entry name" value="Six-hairpin glycosidases"/>
    <property type="match status" value="1"/>
</dbReference>
<dbReference type="InterPro" id="IPR008928">
    <property type="entry name" value="6-hairpin_glycosidase_sf"/>
</dbReference>
<dbReference type="GO" id="GO:0016787">
    <property type="term" value="F:hydrolase activity"/>
    <property type="evidence" value="ECO:0007669"/>
    <property type="project" value="UniProtKB-KW"/>
</dbReference>
<dbReference type="Pfam" id="PF03663">
    <property type="entry name" value="Glyco_hydro_76"/>
    <property type="match status" value="1"/>
</dbReference>
<dbReference type="PIRSF" id="PIRSF021505">
    <property type="entry name" value="O_gly_hdrol"/>
    <property type="match status" value="1"/>
</dbReference>
<accession>A0A420XTM5</accession>
<feature type="chain" id="PRO_5019426097" evidence="1">
    <location>
        <begin position="31"/>
        <end position="396"/>
    </location>
</feature>
<dbReference type="InterPro" id="IPR053169">
    <property type="entry name" value="MUG_Protein"/>
</dbReference>
<dbReference type="InParanoid" id="A0A420XTM5"/>
<organism evidence="2 3">
    <name type="scientific">Motilibacter peucedani</name>
    <dbReference type="NCBI Taxonomy" id="598650"/>
    <lineage>
        <taxon>Bacteria</taxon>
        <taxon>Bacillati</taxon>
        <taxon>Actinomycetota</taxon>
        <taxon>Actinomycetes</taxon>
        <taxon>Motilibacterales</taxon>
        <taxon>Motilibacteraceae</taxon>
        <taxon>Motilibacter</taxon>
    </lineage>
</organism>
<keyword evidence="2" id="KW-0378">Hydrolase</keyword>